<dbReference type="Gene3D" id="1.10.10.10">
    <property type="entry name" value="Winged helix-like DNA-binding domain superfamily/Winged helix DNA-binding domain"/>
    <property type="match status" value="1"/>
</dbReference>
<protein>
    <submittedName>
        <fullName evidence="1">Transcriptional regulator</fullName>
    </submittedName>
</protein>
<name>A0A372MLM8_9SPIR</name>
<dbReference type="RefSeq" id="WP_117329077.1">
    <property type="nucleotide sequence ID" value="NZ_QUWK01000001.1"/>
</dbReference>
<dbReference type="PANTHER" id="PTHR30595:SF6">
    <property type="entry name" value="SCHLAFEN ALBA-2 DOMAIN-CONTAINING PROTEIN"/>
    <property type="match status" value="1"/>
</dbReference>
<accession>A0A372MLM8</accession>
<gene>
    <name evidence="1" type="ORF">DYP60_01445</name>
</gene>
<dbReference type="InterPro" id="IPR038475">
    <property type="entry name" value="RecG_C_sf"/>
</dbReference>
<keyword evidence="2" id="KW-1185">Reference proteome</keyword>
<evidence type="ECO:0000313" key="2">
    <source>
        <dbReference type="Proteomes" id="UP000264002"/>
    </source>
</evidence>
<dbReference type="InterPro" id="IPR036388">
    <property type="entry name" value="WH-like_DNA-bd_sf"/>
</dbReference>
<dbReference type="Proteomes" id="UP000264002">
    <property type="component" value="Unassembled WGS sequence"/>
</dbReference>
<proteinExistence type="predicted"/>
<sequence>MIKISDGDYYERMRSLIQDLTFEQARLVYKEKDIPFEKEHFIRLGIIEETGLYTNLGLLLSDQCMHTIKVAVFSDEAKTTFNSAKEFSGSVLTQLEDTYTYLMLCNQNRFQIDDLSRREYWDYPKQALREALLNAIIHRDYAYSGSIIITITKKHIEFVSIGGLVGGLTTMDIMAGISQPRNRLLADIFHRLGYVEAYGTGLRRIRELYTHMAAHEQIEVTPNTFKIVLPNQNESQPVEASAKEPIPLYSSKQFKQILEEIQRVGYVTDESAQTLLGVKKTRAYLILRQMIDASLIKKQGRGKTKRYVLKRILINR</sequence>
<reference evidence="2" key="1">
    <citation type="submission" date="2018-08" db="EMBL/GenBank/DDBJ databases">
        <authorList>
            <person name="Grouzdev D.S."/>
            <person name="Krutkina M.S."/>
        </authorList>
    </citation>
    <scope>NUCLEOTIDE SEQUENCE [LARGE SCALE GENOMIC DNA]</scope>
    <source>
        <strain evidence="2">4-11</strain>
    </source>
</reference>
<dbReference type="AlphaFoldDB" id="A0A372MLM8"/>
<reference evidence="1 2" key="2">
    <citation type="submission" date="2018-09" db="EMBL/GenBank/DDBJ databases">
        <title>Genome of Sphaerochaeta halotolerans strain 4-11.</title>
        <authorList>
            <person name="Nazina T.N."/>
            <person name="Sokolova D.S."/>
        </authorList>
    </citation>
    <scope>NUCLEOTIDE SEQUENCE [LARGE SCALE GENOMIC DNA]</scope>
    <source>
        <strain evidence="1 2">4-11</strain>
    </source>
</reference>
<dbReference type="Pfam" id="PF13749">
    <property type="entry name" value="HATPase_c_4"/>
    <property type="match status" value="1"/>
</dbReference>
<evidence type="ECO:0000313" key="1">
    <source>
        <dbReference type="EMBL" id="RFU96258.1"/>
    </source>
</evidence>
<comment type="caution">
    <text evidence="1">The sequence shown here is derived from an EMBL/GenBank/DDBJ whole genome shotgun (WGS) entry which is preliminary data.</text>
</comment>
<dbReference type="Gene3D" id="3.30.565.60">
    <property type="match status" value="1"/>
</dbReference>
<organism evidence="1 2">
    <name type="scientific">Sphaerochaeta halotolerans</name>
    <dbReference type="NCBI Taxonomy" id="2293840"/>
    <lineage>
        <taxon>Bacteria</taxon>
        <taxon>Pseudomonadati</taxon>
        <taxon>Spirochaetota</taxon>
        <taxon>Spirochaetia</taxon>
        <taxon>Spirochaetales</taxon>
        <taxon>Sphaerochaetaceae</taxon>
        <taxon>Sphaerochaeta</taxon>
    </lineage>
</organism>
<dbReference type="PANTHER" id="PTHR30595">
    <property type="entry name" value="GLPR-RELATED TRANSCRIPTIONAL REPRESSOR"/>
    <property type="match status" value="1"/>
</dbReference>
<dbReference type="EMBL" id="QUWK01000001">
    <property type="protein sequence ID" value="RFU96258.1"/>
    <property type="molecule type" value="Genomic_DNA"/>
</dbReference>